<organism evidence="2 3">
    <name type="scientific">Pseudomonas paraeruginosa</name>
    <dbReference type="NCBI Taxonomy" id="2994495"/>
    <lineage>
        <taxon>Bacteria</taxon>
        <taxon>Pseudomonadati</taxon>
        <taxon>Pseudomonadota</taxon>
        <taxon>Gammaproteobacteria</taxon>
        <taxon>Pseudomonadales</taxon>
        <taxon>Pseudomonadaceae</taxon>
        <taxon>Pseudomonas</taxon>
    </lineage>
</organism>
<feature type="compositionally biased region" description="Pro residues" evidence="1">
    <location>
        <begin position="113"/>
        <end position="126"/>
    </location>
</feature>
<sequence length="138" mass="15609">MSFSQNVLRLRRQNALTQRQMAERLGVTLSQFRHFETKGGQPSLAVLKTFAGRFGVSLDWLICDRGERRALQADLQLQFEAIGRLRLDERRAIRALLDELIRQYMAKRNLPAKPRPAPGAPPPPVRPANRAEATDAPP</sequence>
<dbReference type="GeneID" id="77218598"/>
<dbReference type="EMBL" id="CP027169">
    <property type="protein sequence ID" value="AVK05321.1"/>
    <property type="molecule type" value="Genomic_DNA"/>
</dbReference>
<reference evidence="2 3" key="1">
    <citation type="submission" date="2018-02" db="EMBL/GenBank/DDBJ databases">
        <title>FDA/CDC Antimicrobial Resistant Isolate Bank Genome Sequencing.</title>
        <authorList>
            <person name="Benahmed F.H."/>
            <person name="Lutgring J.D."/>
            <person name="Yoo B."/>
            <person name="Machado M."/>
            <person name="Brown A."/>
            <person name="McAllister G."/>
            <person name="Perry A."/>
            <person name="Halpin A.L."/>
            <person name="Vavikolanu K."/>
            <person name="Ott S."/>
            <person name="Zhao X."/>
            <person name="Tallon L.J."/>
            <person name="Sadzewicz L."/>
            <person name="Aluvathingal J."/>
            <person name="Nadendla S."/>
            <person name="Voskania-kordi A."/>
            <person name="Simonyan V."/>
            <person name="Patel J."/>
            <person name="Shawar R.M."/>
        </authorList>
    </citation>
    <scope>NUCLEOTIDE SEQUENCE [LARGE SCALE GENOMIC DNA]</scope>
    <source>
        <strain evidence="2 3">AR_0356</strain>
    </source>
</reference>
<dbReference type="InterPro" id="IPR049639">
    <property type="entry name" value="RstR"/>
</dbReference>
<keyword evidence="3" id="KW-1185">Reference proteome</keyword>
<dbReference type="RefSeq" id="WP_003154016.1">
    <property type="nucleotide sequence ID" value="NZ_CP020560.1"/>
</dbReference>
<dbReference type="InterPro" id="IPR010982">
    <property type="entry name" value="Lambda_DNA-bd_dom_sf"/>
</dbReference>
<dbReference type="PROSITE" id="PS50943">
    <property type="entry name" value="HTH_CROC1"/>
    <property type="match status" value="1"/>
</dbReference>
<proteinExistence type="predicted"/>
<dbReference type="SUPFAM" id="SSF47413">
    <property type="entry name" value="lambda repressor-like DNA-binding domains"/>
    <property type="match status" value="1"/>
</dbReference>
<evidence type="ECO:0000256" key="1">
    <source>
        <dbReference type="SAM" id="MobiDB-lite"/>
    </source>
</evidence>
<protein>
    <submittedName>
        <fullName evidence="2">Helix-turn-helix domain protein</fullName>
    </submittedName>
</protein>
<feature type="region of interest" description="Disordered" evidence="1">
    <location>
        <begin position="108"/>
        <end position="138"/>
    </location>
</feature>
<dbReference type="NCBIfam" id="NF041951">
    <property type="entry name" value="phage_RstR"/>
    <property type="match status" value="1"/>
</dbReference>
<dbReference type="Proteomes" id="UP000238390">
    <property type="component" value="Chromosome"/>
</dbReference>
<dbReference type="AlphaFoldDB" id="A0A2R3ITR3"/>
<dbReference type="CDD" id="cd00093">
    <property type="entry name" value="HTH_XRE"/>
    <property type="match status" value="1"/>
</dbReference>
<dbReference type="Gene3D" id="1.10.260.40">
    <property type="entry name" value="lambda repressor-like DNA-binding domains"/>
    <property type="match status" value="1"/>
</dbReference>
<accession>A0A2R3ITR3</accession>
<gene>
    <name evidence="2" type="ORF">CSB93_1292</name>
</gene>
<evidence type="ECO:0000313" key="2">
    <source>
        <dbReference type="EMBL" id="AVK05321.1"/>
    </source>
</evidence>
<name>A0A2R3ITR3_9PSED</name>
<dbReference type="GO" id="GO:0003677">
    <property type="term" value="F:DNA binding"/>
    <property type="evidence" value="ECO:0007669"/>
    <property type="project" value="InterPro"/>
</dbReference>
<evidence type="ECO:0000313" key="3">
    <source>
        <dbReference type="Proteomes" id="UP000238390"/>
    </source>
</evidence>
<dbReference type="InterPro" id="IPR001387">
    <property type="entry name" value="Cro/C1-type_HTH"/>
</dbReference>
<dbReference type="Pfam" id="PF01381">
    <property type="entry name" value="HTH_3"/>
    <property type="match status" value="1"/>
</dbReference>
<dbReference type="SMART" id="SM00530">
    <property type="entry name" value="HTH_XRE"/>
    <property type="match status" value="1"/>
</dbReference>